<feature type="chain" id="PRO_5015161301" evidence="1">
    <location>
        <begin position="19"/>
        <end position="791"/>
    </location>
</feature>
<dbReference type="InterPro" id="IPR037066">
    <property type="entry name" value="Plug_dom_sf"/>
</dbReference>
<dbReference type="EMBL" id="PYAS01000008">
    <property type="protein sequence ID" value="PSL27350.1"/>
    <property type="molecule type" value="Genomic_DNA"/>
</dbReference>
<name>A0A2P8G049_9BACT</name>
<keyword evidence="3" id="KW-1185">Reference proteome</keyword>
<protein>
    <submittedName>
        <fullName evidence="2">Carboxypeptidase family protein</fullName>
    </submittedName>
</protein>
<dbReference type="RefSeq" id="WP_106596751.1">
    <property type="nucleotide sequence ID" value="NZ_PYAS01000008.1"/>
</dbReference>
<dbReference type="InterPro" id="IPR008969">
    <property type="entry name" value="CarboxyPept-like_regulatory"/>
</dbReference>
<dbReference type="Gene3D" id="2.60.40.1120">
    <property type="entry name" value="Carboxypeptidase-like, regulatory domain"/>
    <property type="match status" value="1"/>
</dbReference>
<evidence type="ECO:0000256" key="1">
    <source>
        <dbReference type="SAM" id="SignalP"/>
    </source>
</evidence>
<dbReference type="Proteomes" id="UP000241964">
    <property type="component" value="Unassembled WGS sequence"/>
</dbReference>
<comment type="caution">
    <text evidence="2">The sequence shown here is derived from an EMBL/GenBank/DDBJ whole genome shotgun (WGS) entry which is preliminary data.</text>
</comment>
<dbReference type="OrthoDB" id="9804995at2"/>
<dbReference type="SUPFAM" id="SSF56935">
    <property type="entry name" value="Porins"/>
    <property type="match status" value="1"/>
</dbReference>
<sequence>MKALLLAMTFLFAANLYAQEGTQTIRGTIRDEVSKSPVIGASVLLIRDAGGSPVGAVTDVRGDFVIAGVPMGRQSFQITMVGYESQRLSNIVVTAGKEVVLNVTLTESVQNLDEVVVIADRKNDKTKTNNELSLVSGRSFNVDDTKRYAGALGDPSRMAANFAGVVSGDDSRNDIVVRGNSPSGTLWQLEGLNIPNPNHFGSFAATGGPVSMLNNNVLGKSDFLTGAFPSQYGNALAAVFDLQLREGNNQKHELMGQVGFNGFELGAEGPFARNSKASFLLNYRYSTLGLFKALGLQFGTGTAIPDYQDLNFKVAVPTGSKGKLTLFGVTGSSDVNFQGNEVDTTLSNMYGTENTNTRVKYGTNIFGLAYEHNLTPKTFAKLTLGMSTTRERFSGDSISNPAREAFLSGEAKYNTSKYSAVLNVRHKMNAKSSIYGGITVDLLDFDLYSRSLHQGGKIDTVRANVSGEKTVLTQAYTQWKYRISPGLIFTTGLHFQHYNLNNNVAVEPRAGLQYVFGKGQSVSVGYGLNSQAQNIYTYFVQTPGESGPVRTNKDLGFTKSHHFVLSYQNRLTENLLLKIEPYYQQLFDVPVERRASTYSALNMGAAFGPSDRDSLVNSGSGRNMGLELTLERYFSKGYYFLLTTSLFDSKYKGSDNVERNTAFNTKYVLNVLGGKEFRFGTNNILSANIKTSLVGGKYITPLNLAASRARGAAVYDENRAYSLRQSAYFRTDIRFSYRREMRRSTMEFSMDLQNVTARKNIFQQTYNPRTNELVNQYQAPFFPVPYFRYTF</sequence>
<keyword evidence="2" id="KW-0378">Hydrolase</keyword>
<dbReference type="Gene3D" id="2.170.130.10">
    <property type="entry name" value="TonB-dependent receptor, plug domain"/>
    <property type="match status" value="1"/>
</dbReference>
<dbReference type="SUPFAM" id="SSF49464">
    <property type="entry name" value="Carboxypeptidase regulatory domain-like"/>
    <property type="match status" value="1"/>
</dbReference>
<proteinExistence type="predicted"/>
<keyword evidence="2" id="KW-0645">Protease</keyword>
<evidence type="ECO:0000313" key="2">
    <source>
        <dbReference type="EMBL" id="PSL27350.1"/>
    </source>
</evidence>
<keyword evidence="1" id="KW-0732">Signal</keyword>
<dbReference type="AlphaFoldDB" id="A0A2P8G049"/>
<evidence type="ECO:0000313" key="3">
    <source>
        <dbReference type="Proteomes" id="UP000241964"/>
    </source>
</evidence>
<reference evidence="2 3" key="1">
    <citation type="submission" date="2018-03" db="EMBL/GenBank/DDBJ databases">
        <title>Genomic Encyclopedia of Archaeal and Bacterial Type Strains, Phase II (KMG-II): from individual species to whole genera.</title>
        <authorList>
            <person name="Goeker M."/>
        </authorList>
    </citation>
    <scope>NUCLEOTIDE SEQUENCE [LARGE SCALE GENOMIC DNA]</scope>
    <source>
        <strain evidence="2 3">DSM 29057</strain>
    </source>
</reference>
<dbReference type="Pfam" id="PF13620">
    <property type="entry name" value="CarboxypepD_reg"/>
    <property type="match status" value="1"/>
</dbReference>
<accession>A0A2P8G049</accession>
<feature type="signal peptide" evidence="1">
    <location>
        <begin position="1"/>
        <end position="18"/>
    </location>
</feature>
<gene>
    <name evidence="2" type="ORF">CLV60_108207</name>
</gene>
<organism evidence="2 3">
    <name type="scientific">Dyadobacter jiangsuensis</name>
    <dbReference type="NCBI Taxonomy" id="1591085"/>
    <lineage>
        <taxon>Bacteria</taxon>
        <taxon>Pseudomonadati</taxon>
        <taxon>Bacteroidota</taxon>
        <taxon>Cytophagia</taxon>
        <taxon>Cytophagales</taxon>
        <taxon>Spirosomataceae</taxon>
        <taxon>Dyadobacter</taxon>
    </lineage>
</organism>
<keyword evidence="2" id="KW-0121">Carboxypeptidase</keyword>
<dbReference type="GO" id="GO:0004180">
    <property type="term" value="F:carboxypeptidase activity"/>
    <property type="evidence" value="ECO:0007669"/>
    <property type="project" value="UniProtKB-KW"/>
</dbReference>